<evidence type="ECO:0000256" key="1">
    <source>
        <dbReference type="SAM" id="MobiDB-lite"/>
    </source>
</evidence>
<dbReference type="Gramene" id="TuG1812S0000458900.01.T01">
    <property type="protein sequence ID" value="TuG1812S0000458900.01.T01.s_cds6802"/>
    <property type="gene ID" value="TuG1812S0000458900.01"/>
</dbReference>
<dbReference type="EnsemblPlants" id="TuG1812S0000458900.01.T01">
    <property type="protein sequence ID" value="TuG1812S0000458900.01.T01.s_cds6802"/>
    <property type="gene ID" value="TuG1812S0000458900.01"/>
</dbReference>
<proteinExistence type="predicted"/>
<feature type="region of interest" description="Disordered" evidence="1">
    <location>
        <begin position="1"/>
        <end position="33"/>
    </location>
</feature>
<protein>
    <submittedName>
        <fullName evidence="2">Uncharacterized protein</fullName>
    </submittedName>
</protein>
<name>A0A8R7V931_TRIUA</name>
<dbReference type="AlphaFoldDB" id="A0A8R7V931"/>
<evidence type="ECO:0000313" key="2">
    <source>
        <dbReference type="EnsemblPlants" id="TuG1812S0000458900.01.T01.s_cds6802"/>
    </source>
</evidence>
<reference evidence="3" key="1">
    <citation type="journal article" date="2013" name="Nature">
        <title>Draft genome of the wheat A-genome progenitor Triticum urartu.</title>
        <authorList>
            <person name="Ling H.Q."/>
            <person name="Zhao S."/>
            <person name="Liu D."/>
            <person name="Wang J."/>
            <person name="Sun H."/>
            <person name="Zhang C."/>
            <person name="Fan H."/>
            <person name="Li D."/>
            <person name="Dong L."/>
            <person name="Tao Y."/>
            <person name="Gao C."/>
            <person name="Wu H."/>
            <person name="Li Y."/>
            <person name="Cui Y."/>
            <person name="Guo X."/>
            <person name="Zheng S."/>
            <person name="Wang B."/>
            <person name="Yu K."/>
            <person name="Liang Q."/>
            <person name="Yang W."/>
            <person name="Lou X."/>
            <person name="Chen J."/>
            <person name="Feng M."/>
            <person name="Jian J."/>
            <person name="Zhang X."/>
            <person name="Luo G."/>
            <person name="Jiang Y."/>
            <person name="Liu J."/>
            <person name="Wang Z."/>
            <person name="Sha Y."/>
            <person name="Zhang B."/>
            <person name="Wu H."/>
            <person name="Tang D."/>
            <person name="Shen Q."/>
            <person name="Xue P."/>
            <person name="Zou S."/>
            <person name="Wang X."/>
            <person name="Liu X."/>
            <person name="Wang F."/>
            <person name="Yang Y."/>
            <person name="An X."/>
            <person name="Dong Z."/>
            <person name="Zhang K."/>
            <person name="Zhang X."/>
            <person name="Luo M.C."/>
            <person name="Dvorak J."/>
            <person name="Tong Y."/>
            <person name="Wang J."/>
            <person name="Yang H."/>
            <person name="Li Z."/>
            <person name="Wang D."/>
            <person name="Zhang A."/>
            <person name="Wang J."/>
        </authorList>
    </citation>
    <scope>NUCLEOTIDE SEQUENCE</scope>
    <source>
        <strain evidence="3">cv. G1812</strain>
    </source>
</reference>
<feature type="region of interest" description="Disordered" evidence="1">
    <location>
        <begin position="60"/>
        <end position="108"/>
    </location>
</feature>
<reference evidence="2" key="2">
    <citation type="submission" date="2022-06" db="UniProtKB">
        <authorList>
            <consortium name="EnsemblPlants"/>
        </authorList>
    </citation>
    <scope>IDENTIFICATION</scope>
</reference>
<organism evidence="2 3">
    <name type="scientific">Triticum urartu</name>
    <name type="common">Red wild einkorn</name>
    <name type="synonym">Crithodium urartu</name>
    <dbReference type="NCBI Taxonomy" id="4572"/>
    <lineage>
        <taxon>Eukaryota</taxon>
        <taxon>Viridiplantae</taxon>
        <taxon>Streptophyta</taxon>
        <taxon>Embryophyta</taxon>
        <taxon>Tracheophyta</taxon>
        <taxon>Spermatophyta</taxon>
        <taxon>Magnoliopsida</taxon>
        <taxon>Liliopsida</taxon>
        <taxon>Poales</taxon>
        <taxon>Poaceae</taxon>
        <taxon>BOP clade</taxon>
        <taxon>Pooideae</taxon>
        <taxon>Triticodae</taxon>
        <taxon>Triticeae</taxon>
        <taxon>Triticinae</taxon>
        <taxon>Triticum</taxon>
    </lineage>
</organism>
<dbReference type="Proteomes" id="UP000015106">
    <property type="component" value="Unassembled WGS sequence"/>
</dbReference>
<evidence type="ECO:0000313" key="3">
    <source>
        <dbReference type="Proteomes" id="UP000015106"/>
    </source>
</evidence>
<accession>A0A8R7V931</accession>
<sequence length="207" mass="22740">KRHSVGSLALGNGGQIGREARLHPPGTIRTRHRPPLRCERRHGLVSDGLDDLLGWGEDERRHRAGAPPPSNAGRRCCGVGLFNKGRRRPDSESSEVLAPEAVPPSLSGQQEVYLPRAELLGHAHGGHGALERHLVGVAQEPTGVPSHRVVKRLARCGRARVLLQLTRWQQYHSRRGRLSLCPHRRRRAAAGHAEPHFLGVCGDLFVV</sequence>
<keyword evidence="3" id="KW-1185">Reference proteome</keyword>